<evidence type="ECO:0000313" key="3">
    <source>
        <dbReference type="Proteomes" id="UP000596192"/>
    </source>
</evidence>
<protein>
    <submittedName>
        <fullName evidence="2">Uncharacterized protein</fullName>
    </submittedName>
</protein>
<dbReference type="RefSeq" id="WP_198868127.1">
    <property type="nucleotide sequence ID" value="NZ_CP066310.1"/>
</dbReference>
<organism evidence="2 3">
    <name type="scientific">Azotobacter chroococcum</name>
    <dbReference type="NCBI Taxonomy" id="353"/>
    <lineage>
        <taxon>Bacteria</taxon>
        <taxon>Pseudomonadati</taxon>
        <taxon>Pseudomonadota</taxon>
        <taxon>Gammaproteobacteria</taxon>
        <taxon>Pseudomonadales</taxon>
        <taxon>Pseudomonadaceae</taxon>
        <taxon>Azotobacter</taxon>
    </lineage>
</organism>
<dbReference type="AlphaFoldDB" id="A0AAQ0C1F0"/>
<evidence type="ECO:0000256" key="1">
    <source>
        <dbReference type="SAM" id="SignalP"/>
    </source>
</evidence>
<reference evidence="2 3" key="1">
    <citation type="submission" date="2020-12" db="EMBL/GenBank/DDBJ databases">
        <title>Genomic Analysis and Response surface optimization of nitrogen-fixing conditions for A. chroococcum strain HR1, Isolation from rhizosphere soil.</title>
        <authorList>
            <person name="Li J."/>
            <person name="Yang H."/>
            <person name="Liu H."/>
            <person name="Wang C."/>
            <person name="Tian Y."/>
            <person name="Lu X.Y."/>
        </authorList>
    </citation>
    <scope>NUCLEOTIDE SEQUENCE [LARGE SCALE GENOMIC DNA]</scope>
    <source>
        <strain evidence="2 3">HR1</strain>
    </source>
</reference>
<keyword evidence="1" id="KW-0732">Signal</keyword>
<dbReference type="Proteomes" id="UP000596192">
    <property type="component" value="Chromosome"/>
</dbReference>
<evidence type="ECO:0000313" key="2">
    <source>
        <dbReference type="EMBL" id="QQE91019.1"/>
    </source>
</evidence>
<name>A0AAQ0C1F0_9GAMM</name>
<feature type="signal peptide" evidence="1">
    <location>
        <begin position="1"/>
        <end position="23"/>
    </location>
</feature>
<sequence>MIWLSVLASLPIAMLMHMEELSAAPEMGGHERDMPGGQANTPVALASLSAIPEARPVPCGQVIDFY</sequence>
<feature type="chain" id="PRO_5042838045" evidence="1">
    <location>
        <begin position="24"/>
        <end position="66"/>
    </location>
</feature>
<proteinExistence type="predicted"/>
<accession>A0AAQ0C1F0</accession>
<dbReference type="EMBL" id="CP066310">
    <property type="protein sequence ID" value="QQE91019.1"/>
    <property type="molecule type" value="Genomic_DNA"/>
</dbReference>
<gene>
    <name evidence="2" type="ORF">GKQ51_21530</name>
</gene>